<feature type="compositionally biased region" description="Polar residues" evidence="1">
    <location>
        <begin position="106"/>
        <end position="118"/>
    </location>
</feature>
<protein>
    <submittedName>
        <fullName evidence="2">Uncharacterized protein</fullName>
    </submittedName>
</protein>
<keyword evidence="3" id="KW-1185">Reference proteome</keyword>
<gene>
    <name evidence="2" type="ORF">HNR61_004780</name>
</gene>
<organism evidence="2 3">
    <name type="scientific">Actinomadura namibiensis</name>
    <dbReference type="NCBI Taxonomy" id="182080"/>
    <lineage>
        <taxon>Bacteria</taxon>
        <taxon>Bacillati</taxon>
        <taxon>Actinomycetota</taxon>
        <taxon>Actinomycetes</taxon>
        <taxon>Streptosporangiales</taxon>
        <taxon>Thermomonosporaceae</taxon>
        <taxon>Actinomadura</taxon>
    </lineage>
</organism>
<dbReference type="EMBL" id="JACJIA010000006">
    <property type="protein sequence ID" value="MBA8953130.1"/>
    <property type="molecule type" value="Genomic_DNA"/>
</dbReference>
<evidence type="ECO:0000256" key="1">
    <source>
        <dbReference type="SAM" id="MobiDB-lite"/>
    </source>
</evidence>
<accession>A0A7W3LS09</accession>
<proteinExistence type="predicted"/>
<feature type="region of interest" description="Disordered" evidence="1">
    <location>
        <begin position="99"/>
        <end position="118"/>
    </location>
</feature>
<sequence length="118" mass="12989">MSVDRHRGDIIGRLTLFLSHLARAVAEQRDAEAGPTHPAVVEAMRLLEARPAHRWSLAEPEWIDVLGDADRRGLTPLFHTNMTPYGDIQLNLDRRLTLTAAPAPAESQTEAQTDSAAT</sequence>
<name>A0A7W3LS09_ACTNM</name>
<dbReference type="AlphaFoldDB" id="A0A7W3LS09"/>
<reference evidence="2 3" key="1">
    <citation type="submission" date="2020-08" db="EMBL/GenBank/DDBJ databases">
        <title>Genomic Encyclopedia of Type Strains, Phase IV (KMG-IV): sequencing the most valuable type-strain genomes for metagenomic binning, comparative biology and taxonomic classification.</title>
        <authorList>
            <person name="Goeker M."/>
        </authorList>
    </citation>
    <scope>NUCLEOTIDE SEQUENCE [LARGE SCALE GENOMIC DNA]</scope>
    <source>
        <strain evidence="2 3">DSM 44197</strain>
    </source>
</reference>
<comment type="caution">
    <text evidence="2">The sequence shown here is derived from an EMBL/GenBank/DDBJ whole genome shotgun (WGS) entry which is preliminary data.</text>
</comment>
<dbReference type="Proteomes" id="UP000572680">
    <property type="component" value="Unassembled WGS sequence"/>
</dbReference>
<evidence type="ECO:0000313" key="2">
    <source>
        <dbReference type="EMBL" id="MBA8953130.1"/>
    </source>
</evidence>
<evidence type="ECO:0000313" key="3">
    <source>
        <dbReference type="Proteomes" id="UP000572680"/>
    </source>
</evidence>
<dbReference type="RefSeq" id="WP_182845359.1">
    <property type="nucleotide sequence ID" value="NZ_JACJIA010000006.1"/>
</dbReference>